<evidence type="ECO:0000256" key="3">
    <source>
        <dbReference type="PROSITE-ProRule" id="PRU00221"/>
    </source>
</evidence>
<dbReference type="InterPro" id="IPR011600">
    <property type="entry name" value="Pept_C14_caspase"/>
</dbReference>
<reference evidence="6" key="1">
    <citation type="journal article" date="2015" name="Genome Announc.">
        <title>Draft Genome Sequence of Tolypothrix boutellei Strain VB521301.</title>
        <authorList>
            <person name="Chandrababunaidu M.M."/>
            <person name="Singh D."/>
            <person name="Sen D."/>
            <person name="Bhan S."/>
            <person name="Das S."/>
            <person name="Gupta A."/>
            <person name="Adhikary S.P."/>
            <person name="Tripathy S."/>
        </authorList>
    </citation>
    <scope>NUCLEOTIDE SEQUENCE</scope>
    <source>
        <strain evidence="6">VB521301</strain>
    </source>
</reference>
<dbReference type="InterPro" id="IPR001680">
    <property type="entry name" value="WD40_rpt"/>
</dbReference>
<dbReference type="InterPro" id="IPR015943">
    <property type="entry name" value="WD40/YVTN_repeat-like_dom_sf"/>
</dbReference>
<dbReference type="PRINTS" id="PR00320">
    <property type="entry name" value="GPROTEINBRPT"/>
</dbReference>
<dbReference type="InterPro" id="IPR011041">
    <property type="entry name" value="Quinoprot_gluc/sorb_DH_b-prop"/>
</dbReference>
<feature type="repeat" description="WD" evidence="3">
    <location>
        <begin position="964"/>
        <end position="995"/>
    </location>
</feature>
<evidence type="ECO:0000259" key="4">
    <source>
        <dbReference type="Pfam" id="PF00656"/>
    </source>
</evidence>
<gene>
    <name evidence="6" type="ORF">DA73_0400021745</name>
</gene>
<dbReference type="InterPro" id="IPR029030">
    <property type="entry name" value="Caspase-like_dom_sf"/>
</dbReference>
<feature type="repeat" description="WD" evidence="3">
    <location>
        <begin position="1379"/>
        <end position="1410"/>
    </location>
</feature>
<accession>A0A8S9T890</accession>
<evidence type="ECO:0000259" key="5">
    <source>
        <dbReference type="Pfam" id="PF20703"/>
    </source>
</evidence>
<evidence type="ECO:0000313" key="6">
    <source>
        <dbReference type="EMBL" id="KAF3887822.1"/>
    </source>
</evidence>
<dbReference type="SUPFAM" id="SSF52129">
    <property type="entry name" value="Caspase-like"/>
    <property type="match status" value="1"/>
</dbReference>
<comment type="caution">
    <text evidence="6">The sequence shown here is derived from an EMBL/GenBank/DDBJ whole genome shotgun (WGS) entry which is preliminary data.</text>
</comment>
<dbReference type="SMART" id="SM00320">
    <property type="entry name" value="WD40"/>
    <property type="match status" value="10"/>
</dbReference>
<feature type="repeat" description="WD" evidence="3">
    <location>
        <begin position="1145"/>
        <end position="1177"/>
    </location>
</feature>
<dbReference type="PROSITE" id="PS00678">
    <property type="entry name" value="WD_REPEATS_1"/>
    <property type="match status" value="2"/>
</dbReference>
<sequence length="1544" mass="175229">MMKQYAVIIGINDYRERPLKTAVNDVKKIASILQEDYGYEVKEILDKDANLARLQNLLSELKQQQFPGTTTKIQSDDRFLFYFAGHGKANNAPEGEMRPEGFLIPQDANLLDTDNQKFLSMKDLHDALENLPCRHVLVILDCCFSGSFKWASKRPWYQKSSYKMYHELYQRFLNSFAQQVITSTAHNEEAADVISLGNRGEDKNQKIGSHSPFAYRLIEGLTIDNDRAKADSSKSGVLLARELHTYILERMHIPKHQQTPGLFEMNKHDKGEYLFVIKGFTPQKLPDAIELNEHTNPYKGLRSFEVKKEDTKRFFGRTELINQLADIVEKQTFTIVLGDSGSGKSSLVQAGLIPKLCPQEIGETPNLSSNNHNWIYLGSMRPGDSPFQALYKILDPQSSTSTTQQAETQNKFVQFFENLLIGLNLKQNNSANVHSSQPPSMHRALEAFNVLKDRLKAKSQQDHNSKMILVIDQFEELITFSKKEEKKKKDETEQDKFISQLSKIIGNKDYSEYLRVVLTLRSDFEPQFKEKEGLKDYWSENSQFWVTPMDRQQLREAIEEPAAQKVVFFESPELIDKLINEVADTPGALPLLSFTLSEIYHKYLESAREDRTLTKDDYNSLGSVRSSITKKATEVYNNLCEKKEKGEEINENMIRYIMLRMVSVEGNELARRRVRKEELIYPKSVNKYVDLVINEFVNARLLITGLDANNKECVEPAHDELVRGWSQLQQWLNQEKKEHLAIQRRLTDAAFDWKEKQRKSQLLWNGSPYLEVLKKEVLNDETHNWLNQLETEFVKSSIRQKHLNTNLRRVVVIGVIGLITLAGIFGRNKEIEQIRALTASANTDLSVNRELNALISSLQAGKKLKQSRLLQFFQPDTQLQNTLNLTLQKAVERVKERNILVLSPDEIDKNDIKVIFSSDEELLAIVKKPYSEDGNTVLDSTVDLWSRSGKHLQKSFKIPKLLDVSFSSNSQQLVAISTDNTISWWDLESNQKSQSHTLFNTKSPIFKSVVEKGLSSANVMIDSNNRLLVSVQEENSIVRLFDFKQGNLLAKFNKPNAPGSEYYAAFSLNGELQATISNSGTVSLWDSKGKKLDDIGGCRILVQDSTPMTNVSISPDGKLLATAAFENGNGIICLWNLKSKQLIKFRGNQGLINSVSFSPDSKQLATIGRDGTIRLWEGWEGQPLVAVKGQNTVTSVSLSPDNKLIATGEEEGTVRLWNWKLQQKPIREFPLQNSGQIWGLIFSSDGNLLATGKEDGTISLWDLRKSNNQQPLARFTGPALSVGSASFARDPLWTFGFNKDNNLLATVDSHTSNNAIVYPWNGQTPQNPTILSRNLPEYDVNKIRSVSFNPNSSLLVTGDSHGEISFWDWKNKQKLPTKFKEHRDGVNSVIFSHDGSMLATAGNDGIARLWLDLVNYKFLELKGHIYGINQVIFNSKNNLVATAGRDGTVRLWNLNGQQLAEYQIDQSNRDYWVTSISFSPDGKQLAAVGQDTTRGSWQAKMWQVEGLDELMVRGCNWVRSYLENNPNVKNGDRKLCNDIPDKRS</sequence>
<dbReference type="InterPro" id="IPR049052">
    <property type="entry name" value="nSTAND1"/>
</dbReference>
<dbReference type="Gene3D" id="2.130.10.10">
    <property type="entry name" value="YVTN repeat-like/Quinoprotein amine dehydrogenase"/>
    <property type="match status" value="3"/>
</dbReference>
<feature type="repeat" description="WD" evidence="3">
    <location>
        <begin position="1343"/>
        <end position="1377"/>
    </location>
</feature>
<dbReference type="InterPro" id="IPR019775">
    <property type="entry name" value="WD40_repeat_CS"/>
</dbReference>
<evidence type="ECO:0000256" key="2">
    <source>
        <dbReference type="ARBA" id="ARBA00022737"/>
    </source>
</evidence>
<dbReference type="InterPro" id="IPR027417">
    <property type="entry name" value="P-loop_NTPase"/>
</dbReference>
<dbReference type="SUPFAM" id="SSF52540">
    <property type="entry name" value="P-loop containing nucleoside triphosphate hydrolases"/>
    <property type="match status" value="1"/>
</dbReference>
<feature type="repeat" description="WD" evidence="3">
    <location>
        <begin position="1186"/>
        <end position="1218"/>
    </location>
</feature>
<dbReference type="PROSITE" id="PS50082">
    <property type="entry name" value="WD_REPEATS_2"/>
    <property type="match status" value="7"/>
</dbReference>
<dbReference type="SUPFAM" id="SSF50978">
    <property type="entry name" value="WD40 repeat-like"/>
    <property type="match status" value="2"/>
</dbReference>
<feature type="repeat" description="WD" evidence="3">
    <location>
        <begin position="1230"/>
        <end position="1271"/>
    </location>
</feature>
<dbReference type="PROSITE" id="PS50294">
    <property type="entry name" value="WD_REPEATS_REGION"/>
    <property type="match status" value="5"/>
</dbReference>
<dbReference type="Proteomes" id="UP000029738">
    <property type="component" value="Unassembled WGS sequence"/>
</dbReference>
<dbReference type="EMBL" id="JHEG04000001">
    <property type="protein sequence ID" value="KAF3887822.1"/>
    <property type="molecule type" value="Genomic_DNA"/>
</dbReference>
<feature type="domain" description="Novel STAND NTPase 1" evidence="5">
    <location>
        <begin position="297"/>
        <end position="760"/>
    </location>
</feature>
<dbReference type="Gene3D" id="3.40.50.300">
    <property type="entry name" value="P-loop containing nucleotide triphosphate hydrolases"/>
    <property type="match status" value="1"/>
</dbReference>
<feature type="repeat" description="WD" evidence="3">
    <location>
        <begin position="1421"/>
        <end position="1462"/>
    </location>
</feature>
<dbReference type="SUPFAM" id="SSF50952">
    <property type="entry name" value="Soluble quinoprotein glucose dehydrogenase"/>
    <property type="match status" value="1"/>
</dbReference>
<protein>
    <recommendedName>
        <fullName evidence="8">Peptidase C14 caspase domain-containing protein</fullName>
    </recommendedName>
</protein>
<dbReference type="GO" id="GO:0004197">
    <property type="term" value="F:cysteine-type endopeptidase activity"/>
    <property type="evidence" value="ECO:0007669"/>
    <property type="project" value="InterPro"/>
</dbReference>
<keyword evidence="2" id="KW-0677">Repeat</keyword>
<dbReference type="Pfam" id="PF20703">
    <property type="entry name" value="nSTAND1"/>
    <property type="match status" value="1"/>
</dbReference>
<dbReference type="CDD" id="cd00200">
    <property type="entry name" value="WD40"/>
    <property type="match status" value="2"/>
</dbReference>
<dbReference type="Pfam" id="PF00656">
    <property type="entry name" value="Peptidase_C14"/>
    <property type="match status" value="1"/>
</dbReference>
<dbReference type="PANTHER" id="PTHR19848">
    <property type="entry name" value="WD40 REPEAT PROTEIN"/>
    <property type="match status" value="1"/>
</dbReference>
<dbReference type="InterPro" id="IPR020472">
    <property type="entry name" value="WD40_PAC1"/>
</dbReference>
<evidence type="ECO:0000256" key="1">
    <source>
        <dbReference type="ARBA" id="ARBA00022574"/>
    </source>
</evidence>
<dbReference type="Gene3D" id="3.40.50.1460">
    <property type="match status" value="1"/>
</dbReference>
<keyword evidence="7" id="KW-1185">Reference proteome</keyword>
<dbReference type="GO" id="GO:0006508">
    <property type="term" value="P:proteolysis"/>
    <property type="evidence" value="ECO:0007669"/>
    <property type="project" value="InterPro"/>
</dbReference>
<dbReference type="PANTHER" id="PTHR19848:SF8">
    <property type="entry name" value="F-BOX AND WD REPEAT DOMAIN CONTAINING 7"/>
    <property type="match status" value="1"/>
</dbReference>
<evidence type="ECO:0008006" key="8">
    <source>
        <dbReference type="Google" id="ProtNLM"/>
    </source>
</evidence>
<keyword evidence="1 3" id="KW-0853">WD repeat</keyword>
<proteinExistence type="predicted"/>
<reference evidence="6" key="2">
    <citation type="submission" date="2019-11" db="EMBL/GenBank/DDBJ databases">
        <title>Improved Assembly of Tolypothrix boutellei genome.</title>
        <authorList>
            <person name="Sarangi A.N."/>
            <person name="Mukherjee M."/>
            <person name="Ghosh S."/>
            <person name="Singh D."/>
            <person name="Das A."/>
            <person name="Kant S."/>
            <person name="Prusty A."/>
            <person name="Tripathy S."/>
        </authorList>
    </citation>
    <scope>NUCLEOTIDE SEQUENCE</scope>
    <source>
        <strain evidence="6">VB521301</strain>
    </source>
</reference>
<dbReference type="InterPro" id="IPR036322">
    <property type="entry name" value="WD40_repeat_dom_sf"/>
</dbReference>
<organism evidence="6 7">
    <name type="scientific">Tolypothrix bouteillei VB521301</name>
    <dbReference type="NCBI Taxonomy" id="1479485"/>
    <lineage>
        <taxon>Bacteria</taxon>
        <taxon>Bacillati</taxon>
        <taxon>Cyanobacteriota</taxon>
        <taxon>Cyanophyceae</taxon>
        <taxon>Nostocales</taxon>
        <taxon>Tolypothrichaceae</taxon>
        <taxon>Tolypothrix</taxon>
    </lineage>
</organism>
<name>A0A8S9T890_9CYAN</name>
<dbReference type="RefSeq" id="WP_038088680.1">
    <property type="nucleotide sequence ID" value="NZ_JHEG04000001.1"/>
</dbReference>
<evidence type="ECO:0000313" key="7">
    <source>
        <dbReference type="Proteomes" id="UP000029738"/>
    </source>
</evidence>
<feature type="domain" description="Peptidase C14 caspase" evidence="4">
    <location>
        <begin position="4"/>
        <end position="225"/>
    </location>
</feature>
<dbReference type="Pfam" id="PF00400">
    <property type="entry name" value="WD40"/>
    <property type="match status" value="8"/>
</dbReference>